<evidence type="ECO:0000313" key="3">
    <source>
        <dbReference type="Proteomes" id="UP000198984"/>
    </source>
</evidence>
<dbReference type="RefSeq" id="WP_089919425.1">
    <property type="nucleotide sequence ID" value="NZ_FOBB01000009.1"/>
</dbReference>
<feature type="signal peptide" evidence="1">
    <location>
        <begin position="1"/>
        <end position="22"/>
    </location>
</feature>
<name>A0A1H8FKV2_9BACT</name>
<gene>
    <name evidence="2" type="ORF">SAMN04488505_109227</name>
</gene>
<feature type="chain" id="PRO_5011628641" evidence="1">
    <location>
        <begin position="23"/>
        <end position="387"/>
    </location>
</feature>
<dbReference type="Proteomes" id="UP000198984">
    <property type="component" value="Unassembled WGS sequence"/>
</dbReference>
<dbReference type="PANTHER" id="PTHR47791">
    <property type="entry name" value="MEIOTICALLY UP-REGULATED GENE 191 PROTEIN"/>
    <property type="match status" value="1"/>
</dbReference>
<accession>A0A1H8FKV2</accession>
<dbReference type="Pfam" id="PF03663">
    <property type="entry name" value="Glyco_hydro_76"/>
    <property type="match status" value="1"/>
</dbReference>
<dbReference type="GO" id="GO:0005975">
    <property type="term" value="P:carbohydrate metabolic process"/>
    <property type="evidence" value="ECO:0007669"/>
    <property type="project" value="InterPro"/>
</dbReference>
<sequence length="387" mass="42721">MIALQRLLAPCMLLLSVTWVSCLKEPVDDGPGPGAGKATYKYNWPAIADSAQASLTANFYNANGKYFNKNNAGDVTFNYWPQAHALDVLVDGYLRKNDAAVKTRMTDLLDGVKAKNGNTYINHFYDDMEWMTLACLRAYEATGDDRFKATAQELWNDIKGGWDLVWGGGIHWNKDKSKNYKNTPANAPACIIAARMYQVTQDPADLDWAKKIYQWQKTTLVDPVSGLVYDGINQDGSGTVNKDWKFTYNQGVFIGAGIEMYKLTGELGYLNDALKTANNALTGDFTKSNILKDEGQGDGGLFKGVLVRYLMLLITDGDLGSTDKTKFASFLQLNAQTLWLQGTARPQVLFSPSWTSVITTTDLTTQLSGTMVLEAAARLKEMGLIDN</sequence>
<dbReference type="AlphaFoldDB" id="A0A1H8FKV2"/>
<dbReference type="SUPFAM" id="SSF48208">
    <property type="entry name" value="Six-hairpin glycosidases"/>
    <property type="match status" value="1"/>
</dbReference>
<dbReference type="PANTHER" id="PTHR47791:SF3">
    <property type="entry name" value="MEIOTICALLY UP-REGULATED GENE 191 PROTEIN"/>
    <property type="match status" value="1"/>
</dbReference>
<dbReference type="InterPro" id="IPR008928">
    <property type="entry name" value="6-hairpin_glycosidase_sf"/>
</dbReference>
<dbReference type="EMBL" id="FOBB01000009">
    <property type="protein sequence ID" value="SEN32245.1"/>
    <property type="molecule type" value="Genomic_DNA"/>
</dbReference>
<keyword evidence="3" id="KW-1185">Reference proteome</keyword>
<dbReference type="InterPro" id="IPR005198">
    <property type="entry name" value="Glyco_hydro_76"/>
</dbReference>
<evidence type="ECO:0000313" key="2">
    <source>
        <dbReference type="EMBL" id="SEN32245.1"/>
    </source>
</evidence>
<dbReference type="STRING" id="573321.SAMN04488505_109227"/>
<reference evidence="2 3" key="1">
    <citation type="submission" date="2016-10" db="EMBL/GenBank/DDBJ databases">
        <authorList>
            <person name="de Groot N.N."/>
        </authorList>
    </citation>
    <scope>NUCLEOTIDE SEQUENCE [LARGE SCALE GENOMIC DNA]</scope>
    <source>
        <strain evidence="2 3">DSM 21039</strain>
    </source>
</reference>
<organism evidence="2 3">
    <name type="scientific">Chitinophaga rupis</name>
    <dbReference type="NCBI Taxonomy" id="573321"/>
    <lineage>
        <taxon>Bacteria</taxon>
        <taxon>Pseudomonadati</taxon>
        <taxon>Bacteroidota</taxon>
        <taxon>Chitinophagia</taxon>
        <taxon>Chitinophagales</taxon>
        <taxon>Chitinophagaceae</taxon>
        <taxon>Chitinophaga</taxon>
    </lineage>
</organism>
<dbReference type="PROSITE" id="PS51257">
    <property type="entry name" value="PROKAR_LIPOPROTEIN"/>
    <property type="match status" value="1"/>
</dbReference>
<proteinExistence type="predicted"/>
<dbReference type="Gene3D" id="1.50.10.20">
    <property type="match status" value="1"/>
</dbReference>
<evidence type="ECO:0000256" key="1">
    <source>
        <dbReference type="SAM" id="SignalP"/>
    </source>
</evidence>
<dbReference type="OrthoDB" id="2505409at2"/>
<keyword evidence="1" id="KW-0732">Signal</keyword>
<dbReference type="InterPro" id="IPR053169">
    <property type="entry name" value="MUG_Protein"/>
</dbReference>
<protein>
    <submittedName>
        <fullName evidence="2">Predicted alpha-1,6-mannanase, GH76 family</fullName>
    </submittedName>
</protein>